<sequence>MSQRKENGQWRALLTIYGDQLRNQSALFEDVEEAKDLCIKYYVIFLIKENIMMGDYLPGTNFANYQDFFQESLQPGGGVYPHVVQIELDNIIKKKFWVKKEYTYPKGNEYACTLLVFLPGLKYKVTIIDCIKDYAITDAYLKIFELLYRFGKILVYRPPANNTVGVYLVEDEREEEDEDEEEVEVVLSKAVDQGQGLCGPIAPDPVGQT</sequence>
<keyword evidence="2" id="KW-1185">Reference proteome</keyword>
<dbReference type="InParanoid" id="E9I5Z9"/>
<proteinExistence type="predicted"/>
<reference evidence="1 2" key="1">
    <citation type="journal article" date="2011" name="Science">
        <title>The ecoresponsive genome of Daphnia pulex.</title>
        <authorList>
            <person name="Colbourne J.K."/>
            <person name="Pfrender M.E."/>
            <person name="Gilbert D."/>
            <person name="Thomas W.K."/>
            <person name="Tucker A."/>
            <person name="Oakley T.H."/>
            <person name="Tokishita S."/>
            <person name="Aerts A."/>
            <person name="Arnold G.J."/>
            <person name="Basu M.K."/>
            <person name="Bauer D.J."/>
            <person name="Caceres C.E."/>
            <person name="Carmel L."/>
            <person name="Casola C."/>
            <person name="Choi J.H."/>
            <person name="Detter J.C."/>
            <person name="Dong Q."/>
            <person name="Dusheyko S."/>
            <person name="Eads B.D."/>
            <person name="Frohlich T."/>
            <person name="Geiler-Samerotte K.A."/>
            <person name="Gerlach D."/>
            <person name="Hatcher P."/>
            <person name="Jogdeo S."/>
            <person name="Krijgsveld J."/>
            <person name="Kriventseva E.V."/>
            <person name="Kultz D."/>
            <person name="Laforsch C."/>
            <person name="Lindquist E."/>
            <person name="Lopez J."/>
            <person name="Manak J.R."/>
            <person name="Muller J."/>
            <person name="Pangilinan J."/>
            <person name="Patwardhan R.P."/>
            <person name="Pitluck S."/>
            <person name="Pritham E.J."/>
            <person name="Rechtsteiner A."/>
            <person name="Rho M."/>
            <person name="Rogozin I.B."/>
            <person name="Sakarya O."/>
            <person name="Salamov A."/>
            <person name="Schaack S."/>
            <person name="Shapiro H."/>
            <person name="Shiga Y."/>
            <person name="Skalitzky C."/>
            <person name="Smith Z."/>
            <person name="Souvorov A."/>
            <person name="Sung W."/>
            <person name="Tang Z."/>
            <person name="Tsuchiya D."/>
            <person name="Tu H."/>
            <person name="Vos H."/>
            <person name="Wang M."/>
            <person name="Wolf Y.I."/>
            <person name="Yamagata H."/>
            <person name="Yamada T."/>
            <person name="Ye Y."/>
            <person name="Shaw J.R."/>
            <person name="Andrews J."/>
            <person name="Crease T.J."/>
            <person name="Tang H."/>
            <person name="Lucas S.M."/>
            <person name="Robertson H.M."/>
            <person name="Bork P."/>
            <person name="Koonin E.V."/>
            <person name="Zdobnov E.M."/>
            <person name="Grigoriev I.V."/>
            <person name="Lynch M."/>
            <person name="Boore J.L."/>
        </authorList>
    </citation>
    <scope>NUCLEOTIDE SEQUENCE [LARGE SCALE GENOMIC DNA]</scope>
</reference>
<dbReference type="PhylomeDB" id="E9I5Z9"/>
<dbReference type="KEGG" id="dpx:DAPPUDRAFT_342551"/>
<dbReference type="AlphaFoldDB" id="E9I5Z9"/>
<accession>E9I5Z9</accession>
<organism evidence="1 2">
    <name type="scientific">Daphnia pulex</name>
    <name type="common">Water flea</name>
    <dbReference type="NCBI Taxonomy" id="6669"/>
    <lineage>
        <taxon>Eukaryota</taxon>
        <taxon>Metazoa</taxon>
        <taxon>Ecdysozoa</taxon>
        <taxon>Arthropoda</taxon>
        <taxon>Crustacea</taxon>
        <taxon>Branchiopoda</taxon>
        <taxon>Diplostraca</taxon>
        <taxon>Cladocera</taxon>
        <taxon>Anomopoda</taxon>
        <taxon>Daphniidae</taxon>
        <taxon>Daphnia</taxon>
    </lineage>
</organism>
<gene>
    <name evidence="1" type="ORF">DAPPUDRAFT_342551</name>
</gene>
<evidence type="ECO:0000313" key="1">
    <source>
        <dbReference type="EMBL" id="EFX60581.1"/>
    </source>
</evidence>
<dbReference type="HOGENOM" id="CLU_1318274_0_0_1"/>
<evidence type="ECO:0000313" key="2">
    <source>
        <dbReference type="Proteomes" id="UP000000305"/>
    </source>
</evidence>
<dbReference type="EMBL" id="GL736023">
    <property type="protein sequence ID" value="EFX60581.1"/>
    <property type="molecule type" value="Genomic_DNA"/>
</dbReference>
<protein>
    <submittedName>
        <fullName evidence="1">Uncharacterized protein</fullName>
    </submittedName>
</protein>
<name>E9I5Z9_DAPPU</name>
<dbReference type="Proteomes" id="UP000000305">
    <property type="component" value="Unassembled WGS sequence"/>
</dbReference>
<feature type="non-terminal residue" evidence="1">
    <location>
        <position position="209"/>
    </location>
</feature>